<evidence type="ECO:0000313" key="2">
    <source>
        <dbReference type="EMBL" id="GAA4037212.1"/>
    </source>
</evidence>
<feature type="region of interest" description="Disordered" evidence="1">
    <location>
        <begin position="199"/>
        <end position="219"/>
    </location>
</feature>
<sequence length="1730" mass="176038">MLVLLLGGTVANAQVTTLQNWSVLYNNTSTNQQTVSYTVPTGSNSNRILAVAIASSQTSAGSRTVSISYGGRNLTLAAGDMTSTTPRQHTAIYYLNEADLDLASNTNLVFRVSGQSTRVTTVWAAVFDYVDQTTPVTDSENYNTGTGTADPFVFGTALTINANDQAVLVVSSLRSGSTTPRTYSFPTNFTSANEQTWTTTDGVRNGVGNRSVPTSNTSSTCSTNLSNATLGSMTGVSFKGCVPATANAGGALVAICQGGTSAALGGSVGGSATGGTWSSSVSGGTFTPNATNLDATWTPPANYSGTATLTLTSSGGSCGVATASKTLVVNPLPSAITAGASVTSICAGSPFNLTSSATSNSSTAVTLVNENFNGSATGWTTANTSAGGTPANSAWTIRTNGYSVCPTCGTTENLNSNDSSSFYLSDSDRQGSGGTTATILQSPTFSTVGLTDASLNFFHYYRDWDGTDFAYVEVSTDGTNWTALNTYTTTQGASNGFLLVTTNLSGYLNQPTVSIRFRYAGVYAYYWAIDNVSVTGTAATPPAPTYAWTSTPSGFTSSLQNPTGVTQTVATVYTVTVTNSFGCSASASTSSVAITPATVGGSVSGTANICAGSNSGLLTLSGHTGSIVRWESAVSPFTTWVPIVNANTTYTSGSLTETTRFRTIVQSGDCAQASSASATITVSTPPSAGTLSGTQSICSNGTTTFASTVSGGAWTSGNTAVATINSASGVVTPVAAGTATMTYTVTGTGGCANATATRTVTVTAAPSAGTLSGTQSVCSNGTTTFASTVSGGAWTSGNTAVATINSASGVVTPVAAGTATMTYTVTGTGGCANATATRTVTVTAAPTAGTLSGTQTICSNGTTTFGSTVSGGAWTSGNTAVATINSATGVVTPVAAGTATMTYTITGTGGCANATATRTVTVTAAPTAGTLSGTQTICSNGTTTFGSTVSGGAWTSGNTAVATINSATGVVTPVAAGTATMTYTVTGTGGCANATATRTVTVTAAPSAGTLSGTQTICSNGTTTFGSSVSGGAWTSGNTAVATINSASGVVTPVTSGTATMTYTVTGTGGCANATATRTVTVSPFSVGGSVSGTATICSGATSGLLTLSGHTGNVIRWESAVSPFTTWTPIANTATTYTSDALTQETKFRAVVQNGACAEAYSSAATLSFASTTWNGTSWVGGEPTANKALIISANYTSPGANYNLQGCSLTVQNNAVVTVVPQDSVILSGALTVTTGSTMTFEAQAHLIQSGTTNLNSGTVIVKANSSPIKRLDYTLWSAPVAGQQMQAFSPLTLANRFYNYDSNTNFYTVVTSPSTTSFETAKGVLIRVANTHSASQPQSWTGTFTGVPNSGTYTIPLANFGPGKRFTLVGNPYPSPMDPEAFITNPNNAAAITGTLYLWRKTNGSNKPSYCTFNLGGFITNGEERANEVANLPYQVIQTGQGFFVEGTGAGSGNVVFDNTMRVDDHTNSFLRTANTAHSANTVERNRIWLNVTNAAGAFSQAMIGYVTNATNGFDMNYDGKYINDGEIALASVLDAEPYAIQCKALPFSTSDVIPMQFTATTAGTYSIAVDRVDGLFASGQAVYLRDTVTGTVHNLSDGAYSFATESGTFNARFEVVFQASTLGVTDPVLTENQVVIYKTPSNEISINTGNFVMDHVMIYDLAGRLLFQQKDINNSQALIKVGFATEVLLVKIKTQDGKSVTKKVLFPRTTLRKDLKISTIQVAEDE</sequence>
<keyword evidence="3" id="KW-1185">Reference proteome</keyword>
<dbReference type="Proteomes" id="UP001500968">
    <property type="component" value="Unassembled WGS sequence"/>
</dbReference>
<reference evidence="3" key="1">
    <citation type="journal article" date="2019" name="Int. J. Syst. Evol. Microbiol.">
        <title>The Global Catalogue of Microorganisms (GCM) 10K type strain sequencing project: providing services to taxonomists for standard genome sequencing and annotation.</title>
        <authorList>
            <consortium name="The Broad Institute Genomics Platform"/>
            <consortium name="The Broad Institute Genome Sequencing Center for Infectious Disease"/>
            <person name="Wu L."/>
            <person name="Ma J."/>
        </authorList>
    </citation>
    <scope>NUCLEOTIDE SEQUENCE [LARGE SCALE GENOMIC DNA]</scope>
    <source>
        <strain evidence="3">JCM 17064</strain>
    </source>
</reference>
<name>A0ABP7U738_9FLAO</name>
<comment type="caution">
    <text evidence="2">The sequence shown here is derived from an EMBL/GenBank/DDBJ whole genome shotgun (WGS) entry which is preliminary data.</text>
</comment>
<dbReference type="Gene3D" id="2.60.40.10">
    <property type="entry name" value="Immunoglobulins"/>
    <property type="match status" value="1"/>
</dbReference>
<dbReference type="InterPro" id="IPR013783">
    <property type="entry name" value="Ig-like_fold"/>
</dbReference>
<proteinExistence type="predicted"/>
<protein>
    <recommendedName>
        <fullName evidence="4">T9SS sorting signal type C domain-containing protein</fullName>
    </recommendedName>
</protein>
<evidence type="ECO:0008006" key="4">
    <source>
        <dbReference type="Google" id="ProtNLM"/>
    </source>
</evidence>
<evidence type="ECO:0000313" key="3">
    <source>
        <dbReference type="Proteomes" id="UP001500968"/>
    </source>
</evidence>
<dbReference type="Gene3D" id="2.60.40.1080">
    <property type="match status" value="5"/>
</dbReference>
<evidence type="ECO:0000256" key="1">
    <source>
        <dbReference type="SAM" id="MobiDB-lite"/>
    </source>
</evidence>
<gene>
    <name evidence="2" type="ORF">GCM10022386_23750</name>
</gene>
<organism evidence="2 3">
    <name type="scientific">Flavobacterium cheonhonense</name>
    <dbReference type="NCBI Taxonomy" id="706185"/>
    <lineage>
        <taxon>Bacteria</taxon>
        <taxon>Pseudomonadati</taxon>
        <taxon>Bacteroidota</taxon>
        <taxon>Flavobacteriia</taxon>
        <taxon>Flavobacteriales</taxon>
        <taxon>Flavobacteriaceae</taxon>
        <taxon>Flavobacterium</taxon>
    </lineage>
</organism>
<accession>A0ABP7U738</accession>
<dbReference type="EMBL" id="BAABCR010000015">
    <property type="protein sequence ID" value="GAA4037212.1"/>
    <property type="molecule type" value="Genomic_DNA"/>
</dbReference>
<dbReference type="NCBIfam" id="NF033708">
    <property type="entry name" value="T9SS_Cterm_ChiA"/>
    <property type="match status" value="1"/>
</dbReference>